<feature type="coiled-coil region" evidence="1">
    <location>
        <begin position="96"/>
        <end position="205"/>
    </location>
</feature>
<feature type="compositionally biased region" description="Low complexity" evidence="2">
    <location>
        <begin position="442"/>
        <end position="451"/>
    </location>
</feature>
<keyword evidence="1" id="KW-0175">Coiled coil</keyword>
<protein>
    <submittedName>
        <fullName evidence="3">Uncharacterized protein</fullName>
    </submittedName>
</protein>
<dbReference type="EMBL" id="CP090895">
    <property type="protein sequence ID" value="ULT87187.1"/>
    <property type="molecule type" value="Genomic_DNA"/>
</dbReference>
<feature type="coiled-coil region" evidence="1">
    <location>
        <begin position="263"/>
        <end position="344"/>
    </location>
</feature>
<accession>A0AAE8ZX67</accession>
<evidence type="ECO:0000313" key="4">
    <source>
        <dbReference type="Proteomes" id="UP000827892"/>
    </source>
</evidence>
<evidence type="ECO:0000256" key="2">
    <source>
        <dbReference type="SAM" id="MobiDB-lite"/>
    </source>
</evidence>
<feature type="compositionally biased region" description="Polar residues" evidence="2">
    <location>
        <begin position="398"/>
        <end position="414"/>
    </location>
</feature>
<feature type="region of interest" description="Disordered" evidence="2">
    <location>
        <begin position="368"/>
        <end position="451"/>
    </location>
</feature>
<evidence type="ECO:0000256" key="1">
    <source>
        <dbReference type="SAM" id="Coils"/>
    </source>
</evidence>
<reference evidence="3 4" key="1">
    <citation type="submission" date="2022-02" db="EMBL/GenBank/DDBJ databases">
        <title>Chromosome-level reference genomes for two strains of Caenorhabditis briggsae: an improved platform for comparative genomics.</title>
        <authorList>
            <person name="Stevens L."/>
            <person name="Andersen E.C."/>
        </authorList>
    </citation>
    <scope>NUCLEOTIDE SEQUENCE [LARGE SCALE GENOMIC DNA]</scope>
    <source>
        <strain evidence="3">QX1410_ONT</strain>
        <tissue evidence="3">Whole-organism</tissue>
    </source>
</reference>
<dbReference type="Proteomes" id="UP000827892">
    <property type="component" value="Chromosome V"/>
</dbReference>
<proteinExistence type="predicted"/>
<sequence length="451" mass="51395">MNETNRSTAGSNSIDSAEIGDPAVERLAPVSVKSSQKIHRVFHELIDSWKKYTDMEDGDRISLLLQNYTVEKQLEQVGAMEKEEILEVLRVNLRKMTTIQEENELLTRKNREVSEKLHRIEHRVGKAQVNVFDRVQTVTMDILKEFHERELELARKLEVLEAQKADFTARNEKLEAKIRIFEKNVDSLQAKNGRLAELNDENEQKIAPFSRKIEVQDDEIFHLREQLVKANELAREKTEEALHEAVEAQRVKTLILKERETANTEAARQKEMLMRDMDNYKADLEKDLTIRHQRHKKEVEALNAKFDSAMAHSEQTIQELKTKNHQLEAEISKYKRNFAIMEAQIKGDVKRSLAVNYHEMMNIVSSGTCRLPSPPRENPFLLLDSENRRPVSPKRTLGVQTSSTSSVKGGATSSRDAKKTTTSTKFSSSVNSGTGGLGSSGRGRSASCSRK</sequence>
<feature type="compositionally biased region" description="Low complexity" evidence="2">
    <location>
        <begin position="420"/>
        <end position="432"/>
    </location>
</feature>
<name>A0AAE8ZX67_CAEBR</name>
<evidence type="ECO:0000313" key="3">
    <source>
        <dbReference type="EMBL" id="ULT87187.1"/>
    </source>
</evidence>
<organism evidence="3 4">
    <name type="scientific">Caenorhabditis briggsae</name>
    <dbReference type="NCBI Taxonomy" id="6238"/>
    <lineage>
        <taxon>Eukaryota</taxon>
        <taxon>Metazoa</taxon>
        <taxon>Ecdysozoa</taxon>
        <taxon>Nematoda</taxon>
        <taxon>Chromadorea</taxon>
        <taxon>Rhabditida</taxon>
        <taxon>Rhabditina</taxon>
        <taxon>Rhabditomorpha</taxon>
        <taxon>Rhabditoidea</taxon>
        <taxon>Rhabditidae</taxon>
        <taxon>Peloderinae</taxon>
        <taxon>Caenorhabditis</taxon>
    </lineage>
</organism>
<dbReference type="AlphaFoldDB" id="A0AAE8ZX67"/>
<gene>
    <name evidence="3" type="ORF">L3Y34_006758</name>
</gene>